<organism evidence="1 2">
    <name type="scientific">Paracoccus nototheniae</name>
    <dbReference type="NCBI Taxonomy" id="2489002"/>
    <lineage>
        <taxon>Bacteria</taxon>
        <taxon>Pseudomonadati</taxon>
        <taxon>Pseudomonadota</taxon>
        <taxon>Alphaproteobacteria</taxon>
        <taxon>Rhodobacterales</taxon>
        <taxon>Paracoccaceae</taxon>
        <taxon>Paracoccus</taxon>
    </lineage>
</organism>
<dbReference type="RefSeq" id="WP_379106852.1">
    <property type="nucleotide sequence ID" value="NZ_JBHTOQ010000022.1"/>
</dbReference>
<sequence length="58" mass="5903">MTMTKAKPLCQKCHGAGVISRPYMTGMKGGDLSTITVCGCEKPSDMMATKCSASGSGG</sequence>
<evidence type="ECO:0000313" key="2">
    <source>
        <dbReference type="Proteomes" id="UP001597302"/>
    </source>
</evidence>
<comment type="caution">
    <text evidence="1">The sequence shown here is derived from an EMBL/GenBank/DDBJ whole genome shotgun (WGS) entry which is preliminary data.</text>
</comment>
<dbReference type="Proteomes" id="UP001597302">
    <property type="component" value="Unassembled WGS sequence"/>
</dbReference>
<gene>
    <name evidence="1" type="ORF">ACFQ5P_09935</name>
</gene>
<name>A0ABW4DZR8_9RHOB</name>
<evidence type="ECO:0000313" key="1">
    <source>
        <dbReference type="EMBL" id="MFD1481615.1"/>
    </source>
</evidence>
<proteinExistence type="predicted"/>
<dbReference type="EMBL" id="JBHTOQ010000022">
    <property type="protein sequence ID" value="MFD1481615.1"/>
    <property type="molecule type" value="Genomic_DNA"/>
</dbReference>
<accession>A0ABW4DZR8</accession>
<reference evidence="2" key="1">
    <citation type="journal article" date="2019" name="Int. J. Syst. Evol. Microbiol.">
        <title>The Global Catalogue of Microorganisms (GCM) 10K type strain sequencing project: providing services to taxonomists for standard genome sequencing and annotation.</title>
        <authorList>
            <consortium name="The Broad Institute Genomics Platform"/>
            <consortium name="The Broad Institute Genome Sequencing Center for Infectious Disease"/>
            <person name="Wu L."/>
            <person name="Ma J."/>
        </authorList>
    </citation>
    <scope>NUCLEOTIDE SEQUENCE [LARGE SCALE GENOMIC DNA]</scope>
    <source>
        <strain evidence="2">CCM 8875</strain>
    </source>
</reference>
<keyword evidence="2" id="KW-1185">Reference proteome</keyword>
<protein>
    <submittedName>
        <fullName evidence="1">Uncharacterized protein</fullName>
    </submittedName>
</protein>